<protein>
    <submittedName>
        <fullName evidence="2">Uncharacterized protein</fullName>
    </submittedName>
</protein>
<feature type="region of interest" description="Disordered" evidence="1">
    <location>
        <begin position="1"/>
        <end position="45"/>
    </location>
</feature>
<dbReference type="RefSeq" id="WP_131234261.1">
    <property type="nucleotide sequence ID" value="NZ_BJNK01000042.1"/>
</dbReference>
<accession>A0ABV2S685</accession>
<proteinExistence type="predicted"/>
<keyword evidence="3" id="KW-1185">Reference proteome</keyword>
<organism evidence="2 3">
    <name type="scientific">Bradyrhizobium japonicum</name>
    <dbReference type="NCBI Taxonomy" id="375"/>
    <lineage>
        <taxon>Bacteria</taxon>
        <taxon>Pseudomonadati</taxon>
        <taxon>Pseudomonadota</taxon>
        <taxon>Alphaproteobacteria</taxon>
        <taxon>Hyphomicrobiales</taxon>
        <taxon>Nitrobacteraceae</taxon>
        <taxon>Bradyrhizobium</taxon>
    </lineage>
</organism>
<evidence type="ECO:0000313" key="3">
    <source>
        <dbReference type="Proteomes" id="UP001549291"/>
    </source>
</evidence>
<gene>
    <name evidence="2" type="ORF">ABIF63_008788</name>
</gene>
<reference evidence="2 3" key="1">
    <citation type="submission" date="2024-06" db="EMBL/GenBank/DDBJ databases">
        <title>Genomic Encyclopedia of Type Strains, Phase V (KMG-V): Genome sequencing to study the core and pangenomes of soil and plant-associated prokaryotes.</title>
        <authorList>
            <person name="Whitman W."/>
        </authorList>
    </citation>
    <scope>NUCLEOTIDE SEQUENCE [LARGE SCALE GENOMIC DNA]</scope>
    <source>
        <strain evidence="2 3">USDA 160</strain>
    </source>
</reference>
<feature type="region of interest" description="Disordered" evidence="1">
    <location>
        <begin position="74"/>
        <end position="96"/>
    </location>
</feature>
<dbReference type="GeneID" id="46496010"/>
<comment type="caution">
    <text evidence="2">The sequence shown here is derived from an EMBL/GenBank/DDBJ whole genome shotgun (WGS) entry which is preliminary data.</text>
</comment>
<name>A0ABV2S685_BRAJP</name>
<evidence type="ECO:0000313" key="2">
    <source>
        <dbReference type="EMBL" id="MET4724682.1"/>
    </source>
</evidence>
<feature type="compositionally biased region" description="Polar residues" evidence="1">
    <location>
        <begin position="29"/>
        <end position="45"/>
    </location>
</feature>
<dbReference type="EMBL" id="JBEPTQ010000002">
    <property type="protein sequence ID" value="MET4724682.1"/>
    <property type="molecule type" value="Genomic_DNA"/>
</dbReference>
<dbReference type="Proteomes" id="UP001549291">
    <property type="component" value="Unassembled WGS sequence"/>
</dbReference>
<evidence type="ECO:0000256" key="1">
    <source>
        <dbReference type="SAM" id="MobiDB-lite"/>
    </source>
</evidence>
<sequence>MAKFSNWRGVDLRATQTSELGSSRLGAWQSRSSNAGGTIANHTAQWRQTHFRPQASGIEAFNSSAKYPVRDMDAQAAADTPNRNIENMQRSESRQE</sequence>